<dbReference type="Gene3D" id="1.10.1740.10">
    <property type="match status" value="1"/>
</dbReference>
<dbReference type="Gene3D" id="1.10.10.10">
    <property type="entry name" value="Winged helix-like DNA-binding domain superfamily/Winged helix DNA-binding domain"/>
    <property type="match status" value="1"/>
</dbReference>
<name>A0A399T3H0_9BACT</name>
<dbReference type="InterPro" id="IPR013324">
    <property type="entry name" value="RNA_pol_sigma_r3/r4-like"/>
</dbReference>
<dbReference type="AlphaFoldDB" id="A0A399T3H0"/>
<protein>
    <recommendedName>
        <fullName evidence="6">RNA polymerase sigma factor</fullName>
    </recommendedName>
</protein>
<dbReference type="InterPro" id="IPR014284">
    <property type="entry name" value="RNA_pol_sigma-70_dom"/>
</dbReference>
<evidence type="ECO:0000256" key="6">
    <source>
        <dbReference type="RuleBase" id="RU000716"/>
    </source>
</evidence>
<keyword evidence="10" id="KW-1185">Reference proteome</keyword>
<dbReference type="InterPro" id="IPR036388">
    <property type="entry name" value="WH-like_DNA-bd_sf"/>
</dbReference>
<comment type="caution">
    <text evidence="9">The sequence shown here is derived from an EMBL/GenBank/DDBJ whole genome shotgun (WGS) entry which is preliminary data.</text>
</comment>
<dbReference type="PROSITE" id="PS01063">
    <property type="entry name" value="SIGMA70_ECF"/>
    <property type="match status" value="1"/>
</dbReference>
<organism evidence="9 10">
    <name type="scientific">Maribellus luteus</name>
    <dbReference type="NCBI Taxonomy" id="2305463"/>
    <lineage>
        <taxon>Bacteria</taxon>
        <taxon>Pseudomonadati</taxon>
        <taxon>Bacteroidota</taxon>
        <taxon>Bacteroidia</taxon>
        <taxon>Marinilabiliales</taxon>
        <taxon>Prolixibacteraceae</taxon>
        <taxon>Maribellus</taxon>
    </lineage>
</organism>
<dbReference type="GO" id="GO:0016987">
    <property type="term" value="F:sigma factor activity"/>
    <property type="evidence" value="ECO:0007669"/>
    <property type="project" value="UniProtKB-KW"/>
</dbReference>
<dbReference type="CDD" id="cd06171">
    <property type="entry name" value="Sigma70_r4"/>
    <property type="match status" value="1"/>
</dbReference>
<evidence type="ECO:0000256" key="4">
    <source>
        <dbReference type="ARBA" id="ARBA00023125"/>
    </source>
</evidence>
<dbReference type="OrthoDB" id="1027298at2"/>
<gene>
    <name evidence="9" type="ORF">D1614_07750</name>
</gene>
<dbReference type="Proteomes" id="UP000265926">
    <property type="component" value="Unassembled WGS sequence"/>
</dbReference>
<dbReference type="Pfam" id="PF08281">
    <property type="entry name" value="Sigma70_r4_2"/>
    <property type="match status" value="1"/>
</dbReference>
<evidence type="ECO:0000256" key="1">
    <source>
        <dbReference type="ARBA" id="ARBA00010641"/>
    </source>
</evidence>
<reference evidence="9 10" key="1">
    <citation type="submission" date="2018-08" db="EMBL/GenBank/DDBJ databases">
        <title>Pallidiluteibacterium maritimus gen. nov., sp. nov., isolated from coastal sediment.</title>
        <authorList>
            <person name="Zhou L.Y."/>
        </authorList>
    </citation>
    <scope>NUCLEOTIDE SEQUENCE [LARGE SCALE GENOMIC DNA]</scope>
    <source>
        <strain evidence="9 10">XSD2</strain>
    </source>
</reference>
<evidence type="ECO:0000256" key="3">
    <source>
        <dbReference type="ARBA" id="ARBA00023082"/>
    </source>
</evidence>
<keyword evidence="5 6" id="KW-0804">Transcription</keyword>
<dbReference type="SUPFAM" id="SSF88659">
    <property type="entry name" value="Sigma3 and sigma4 domains of RNA polymerase sigma factors"/>
    <property type="match status" value="1"/>
</dbReference>
<evidence type="ECO:0000313" key="9">
    <source>
        <dbReference type="EMBL" id="RIJ49425.1"/>
    </source>
</evidence>
<dbReference type="GO" id="GO:0006352">
    <property type="term" value="P:DNA-templated transcription initiation"/>
    <property type="evidence" value="ECO:0007669"/>
    <property type="project" value="InterPro"/>
</dbReference>
<dbReference type="NCBIfam" id="TIGR02937">
    <property type="entry name" value="sigma70-ECF"/>
    <property type="match status" value="1"/>
</dbReference>
<comment type="similarity">
    <text evidence="1 6">Belongs to the sigma-70 factor family. ECF subfamily.</text>
</comment>
<dbReference type="PANTHER" id="PTHR43133">
    <property type="entry name" value="RNA POLYMERASE ECF-TYPE SIGMA FACTO"/>
    <property type="match status" value="1"/>
</dbReference>
<feature type="domain" description="RNA polymerase sigma-70 region 2" evidence="7">
    <location>
        <begin position="21"/>
        <end position="88"/>
    </location>
</feature>
<keyword evidence="4 6" id="KW-0238">DNA-binding</keyword>
<dbReference type="GO" id="GO:0003677">
    <property type="term" value="F:DNA binding"/>
    <property type="evidence" value="ECO:0007669"/>
    <property type="project" value="UniProtKB-KW"/>
</dbReference>
<dbReference type="EMBL" id="QWGR01000003">
    <property type="protein sequence ID" value="RIJ49425.1"/>
    <property type="molecule type" value="Genomic_DNA"/>
</dbReference>
<evidence type="ECO:0000256" key="5">
    <source>
        <dbReference type="ARBA" id="ARBA00023163"/>
    </source>
</evidence>
<keyword evidence="2 6" id="KW-0805">Transcription regulation</keyword>
<sequence>MSDQEIIEQLKQGSEAAFRKLVEGHQKLVVNTCFGLVHNREDAEDIAQDVFIEVYRSIQQFRADSKLSTWLYRISVNRSLNHIRDNKKHKWFQSFEKDVEARNRQILQVESSPTDHPGFEMENKQRAAILQEAINSLPENQKVAFSLNKYEDLSYQEISEVMEMSVSSVESLLFRAKKNLQKKLYKCYKKKCM</sequence>
<evidence type="ECO:0000259" key="7">
    <source>
        <dbReference type="Pfam" id="PF04542"/>
    </source>
</evidence>
<dbReference type="RefSeq" id="WP_119437312.1">
    <property type="nucleotide sequence ID" value="NZ_QWGR01000003.1"/>
</dbReference>
<dbReference type="Pfam" id="PF04542">
    <property type="entry name" value="Sigma70_r2"/>
    <property type="match status" value="1"/>
</dbReference>
<dbReference type="InterPro" id="IPR000838">
    <property type="entry name" value="RNA_pol_sigma70_ECF_CS"/>
</dbReference>
<feature type="domain" description="RNA polymerase sigma factor 70 region 4 type 2" evidence="8">
    <location>
        <begin position="129"/>
        <end position="180"/>
    </location>
</feature>
<dbReference type="InterPro" id="IPR013249">
    <property type="entry name" value="RNA_pol_sigma70_r4_t2"/>
</dbReference>
<evidence type="ECO:0000256" key="2">
    <source>
        <dbReference type="ARBA" id="ARBA00023015"/>
    </source>
</evidence>
<keyword evidence="3 6" id="KW-0731">Sigma factor</keyword>
<proteinExistence type="inferred from homology"/>
<evidence type="ECO:0000259" key="8">
    <source>
        <dbReference type="Pfam" id="PF08281"/>
    </source>
</evidence>
<dbReference type="InterPro" id="IPR007627">
    <property type="entry name" value="RNA_pol_sigma70_r2"/>
</dbReference>
<dbReference type="PANTHER" id="PTHR43133:SF51">
    <property type="entry name" value="RNA POLYMERASE SIGMA FACTOR"/>
    <property type="match status" value="1"/>
</dbReference>
<dbReference type="InterPro" id="IPR039425">
    <property type="entry name" value="RNA_pol_sigma-70-like"/>
</dbReference>
<evidence type="ECO:0000313" key="10">
    <source>
        <dbReference type="Proteomes" id="UP000265926"/>
    </source>
</evidence>
<accession>A0A399T3H0</accession>
<dbReference type="InterPro" id="IPR013325">
    <property type="entry name" value="RNA_pol_sigma_r2"/>
</dbReference>
<dbReference type="SUPFAM" id="SSF88946">
    <property type="entry name" value="Sigma2 domain of RNA polymerase sigma factors"/>
    <property type="match status" value="1"/>
</dbReference>